<evidence type="ECO:0000256" key="2">
    <source>
        <dbReference type="SAM" id="Phobius"/>
    </source>
</evidence>
<keyword evidence="2" id="KW-0472">Membrane</keyword>
<keyword evidence="2" id="KW-0812">Transmembrane</keyword>
<dbReference type="PANTHER" id="PTHR28498">
    <property type="entry name" value="ZINC FINGER SWIM DOMAIN-CONTAINING PROTEIN 7"/>
    <property type="match status" value="1"/>
</dbReference>
<reference evidence="4 5" key="1">
    <citation type="submission" date="2022-01" db="EMBL/GenBank/DDBJ databases">
        <title>A high-quality chromosome-level genome assembly of rohu carp, Labeo rohita.</title>
        <authorList>
            <person name="Arick M.A. II"/>
            <person name="Hsu C.-Y."/>
            <person name="Magbanua Z."/>
            <person name="Pechanova O."/>
            <person name="Grover C."/>
            <person name="Miller E."/>
            <person name="Thrash A."/>
            <person name="Ezzel L."/>
            <person name="Alam S."/>
            <person name="Benzie J."/>
            <person name="Hamilton M."/>
            <person name="Karsi A."/>
            <person name="Lawrence M.L."/>
            <person name="Peterson D.G."/>
        </authorList>
    </citation>
    <scope>NUCLEOTIDE SEQUENCE [LARGE SCALE GENOMIC DNA]</scope>
    <source>
        <strain evidence="5">BAU-BD-2019</strain>
        <tissue evidence="4">Blood</tissue>
    </source>
</reference>
<feature type="domain" description="SWIM-type" evidence="3">
    <location>
        <begin position="91"/>
        <end position="129"/>
    </location>
</feature>
<dbReference type="PROSITE" id="PS50966">
    <property type="entry name" value="ZF_SWIM"/>
    <property type="match status" value="1"/>
</dbReference>
<dbReference type="EMBL" id="JACTAM010000005">
    <property type="protein sequence ID" value="KAI2664334.1"/>
    <property type="molecule type" value="Genomic_DNA"/>
</dbReference>
<protein>
    <submittedName>
        <fullName evidence="4">Zinc finger SWIM domain-containing protein 7</fullName>
    </submittedName>
</protein>
<proteinExistence type="predicted"/>
<gene>
    <name evidence="4" type="ORF">H4Q32_002511</name>
</gene>
<dbReference type="Proteomes" id="UP000830375">
    <property type="component" value="Unassembled WGS sequence"/>
</dbReference>
<keyword evidence="5" id="KW-1185">Reference proteome</keyword>
<keyword evidence="2" id="KW-1133">Transmembrane helix</keyword>
<keyword evidence="1" id="KW-0862">Zinc</keyword>
<sequence length="155" mass="16807">MKRCAVSASEYRVLSASVLLTAAATALAFALLSLLWLHVSNYPPCDSPTMRCQSLTKRGLFSSQGRGAASLQGIYQCLPDNGVLGGSRRLYTCFTSCHYCPCPAFSFSVLRRNESLMCKHLLAACLSQAMGLCQQEQVSDQQMTHILSGQTEATT</sequence>
<evidence type="ECO:0000256" key="1">
    <source>
        <dbReference type="PROSITE-ProRule" id="PRU00325"/>
    </source>
</evidence>
<evidence type="ECO:0000313" key="5">
    <source>
        <dbReference type="Proteomes" id="UP000830375"/>
    </source>
</evidence>
<accession>A0ABQ8MND3</accession>
<keyword evidence="1" id="KW-0863">Zinc-finger</keyword>
<organism evidence="4 5">
    <name type="scientific">Labeo rohita</name>
    <name type="common">Indian major carp</name>
    <name type="synonym">Cyprinus rohita</name>
    <dbReference type="NCBI Taxonomy" id="84645"/>
    <lineage>
        <taxon>Eukaryota</taxon>
        <taxon>Metazoa</taxon>
        <taxon>Chordata</taxon>
        <taxon>Craniata</taxon>
        <taxon>Vertebrata</taxon>
        <taxon>Euteleostomi</taxon>
        <taxon>Actinopterygii</taxon>
        <taxon>Neopterygii</taxon>
        <taxon>Teleostei</taxon>
        <taxon>Ostariophysi</taxon>
        <taxon>Cypriniformes</taxon>
        <taxon>Cyprinidae</taxon>
        <taxon>Labeoninae</taxon>
        <taxon>Labeonini</taxon>
        <taxon>Labeo</taxon>
    </lineage>
</organism>
<comment type="caution">
    <text evidence="4">The sequence shown here is derived from an EMBL/GenBank/DDBJ whole genome shotgun (WGS) entry which is preliminary data.</text>
</comment>
<dbReference type="PANTHER" id="PTHR28498:SF1">
    <property type="entry name" value="ZINC FINGER SWIM DOMAIN-CONTAINING PROTEIN 7"/>
    <property type="match status" value="1"/>
</dbReference>
<name>A0ABQ8MND3_LABRO</name>
<evidence type="ECO:0000313" key="4">
    <source>
        <dbReference type="EMBL" id="KAI2664334.1"/>
    </source>
</evidence>
<keyword evidence="1" id="KW-0479">Metal-binding</keyword>
<evidence type="ECO:0000259" key="3">
    <source>
        <dbReference type="PROSITE" id="PS50966"/>
    </source>
</evidence>
<dbReference type="InterPro" id="IPR007527">
    <property type="entry name" value="Znf_SWIM"/>
</dbReference>
<feature type="transmembrane region" description="Helical" evidence="2">
    <location>
        <begin position="12"/>
        <end position="37"/>
    </location>
</feature>